<name>A0A4R4SD13_9ACTN</name>
<dbReference type="RefSeq" id="WP_132822400.1">
    <property type="nucleotide sequence ID" value="NZ_SMKI01000830.1"/>
</dbReference>
<evidence type="ECO:0000256" key="1">
    <source>
        <dbReference type="ARBA" id="ARBA00022723"/>
    </source>
</evidence>
<proteinExistence type="predicted"/>
<dbReference type="PROSITE" id="PS51677">
    <property type="entry name" value="NODB"/>
    <property type="match status" value="1"/>
</dbReference>
<keyword evidence="1" id="KW-0479">Metal-binding</keyword>
<sequence>AVDAEGSASRLRPFTGAAAPAPAAPRRVADVPRTLAGVGRRIALTFDDGPDPTYTPKILRVLREHHAPATFFVCGENAEWQPDLLRAIRDEGHLLANHTWSHPQLDLLSRAEVRDELGRTSDVVARAVGRAPRLARAPYGVWDEPSLRVCAELGMRPLGWSVDSDDWTRPGADRIAATLLDGAHPGAVALAHDGGGDREQTVAALRACLPRLLDRGFEPVLPG</sequence>
<protein>
    <submittedName>
        <fullName evidence="5">Polysaccharide deacetylase family protein</fullName>
    </submittedName>
</protein>
<keyword evidence="6" id="KW-1185">Reference proteome</keyword>
<dbReference type="GO" id="GO:0005975">
    <property type="term" value="P:carbohydrate metabolic process"/>
    <property type="evidence" value="ECO:0007669"/>
    <property type="project" value="InterPro"/>
</dbReference>
<dbReference type="InterPro" id="IPR002509">
    <property type="entry name" value="NODB_dom"/>
</dbReference>
<evidence type="ECO:0000313" key="6">
    <source>
        <dbReference type="Proteomes" id="UP000295345"/>
    </source>
</evidence>
<evidence type="ECO:0000256" key="3">
    <source>
        <dbReference type="SAM" id="MobiDB-lite"/>
    </source>
</evidence>
<dbReference type="InterPro" id="IPR011330">
    <property type="entry name" value="Glyco_hydro/deAcase_b/a-brl"/>
</dbReference>
<evidence type="ECO:0000259" key="4">
    <source>
        <dbReference type="PROSITE" id="PS51677"/>
    </source>
</evidence>
<dbReference type="AlphaFoldDB" id="A0A4R4SD13"/>
<comment type="caution">
    <text evidence="5">The sequence shown here is derived from an EMBL/GenBank/DDBJ whole genome shotgun (WGS) entry which is preliminary data.</text>
</comment>
<dbReference type="Pfam" id="PF01522">
    <property type="entry name" value="Polysacc_deac_1"/>
    <property type="match status" value="1"/>
</dbReference>
<dbReference type="OrthoDB" id="9763050at2"/>
<dbReference type="CDD" id="cd10917">
    <property type="entry name" value="CE4_NodB_like_6s_7s"/>
    <property type="match status" value="1"/>
</dbReference>
<keyword evidence="2" id="KW-0378">Hydrolase</keyword>
<gene>
    <name evidence="5" type="ORF">E1283_36250</name>
</gene>
<dbReference type="InterPro" id="IPR050248">
    <property type="entry name" value="Polysacc_deacetylase_ArnD"/>
</dbReference>
<evidence type="ECO:0000313" key="5">
    <source>
        <dbReference type="EMBL" id="TDC60129.1"/>
    </source>
</evidence>
<dbReference type="Gene3D" id="3.20.20.370">
    <property type="entry name" value="Glycoside hydrolase/deacetylase"/>
    <property type="match status" value="1"/>
</dbReference>
<dbReference type="EMBL" id="SMKI01000830">
    <property type="protein sequence ID" value="TDC60129.1"/>
    <property type="molecule type" value="Genomic_DNA"/>
</dbReference>
<accession>A0A4R4SD13</accession>
<organism evidence="5 6">
    <name type="scientific">Streptomyces hainanensis</name>
    <dbReference type="NCBI Taxonomy" id="402648"/>
    <lineage>
        <taxon>Bacteria</taxon>
        <taxon>Bacillati</taxon>
        <taxon>Actinomycetota</taxon>
        <taxon>Actinomycetes</taxon>
        <taxon>Kitasatosporales</taxon>
        <taxon>Streptomycetaceae</taxon>
        <taxon>Streptomyces</taxon>
    </lineage>
</organism>
<dbReference type="SUPFAM" id="SSF88713">
    <property type="entry name" value="Glycoside hydrolase/deacetylase"/>
    <property type="match status" value="1"/>
</dbReference>
<dbReference type="GO" id="GO:0016020">
    <property type="term" value="C:membrane"/>
    <property type="evidence" value="ECO:0007669"/>
    <property type="project" value="TreeGrafter"/>
</dbReference>
<feature type="region of interest" description="Disordered" evidence="3">
    <location>
        <begin position="1"/>
        <end position="25"/>
    </location>
</feature>
<evidence type="ECO:0000256" key="2">
    <source>
        <dbReference type="ARBA" id="ARBA00022801"/>
    </source>
</evidence>
<reference evidence="5 6" key="1">
    <citation type="submission" date="2019-03" db="EMBL/GenBank/DDBJ databases">
        <title>Draft genome sequences of novel Actinobacteria.</title>
        <authorList>
            <person name="Sahin N."/>
            <person name="Ay H."/>
            <person name="Saygin H."/>
        </authorList>
    </citation>
    <scope>NUCLEOTIDE SEQUENCE [LARGE SCALE GENOMIC DNA]</scope>
    <source>
        <strain evidence="5 6">DSM 41900</strain>
    </source>
</reference>
<feature type="domain" description="NodB homology" evidence="4">
    <location>
        <begin position="40"/>
        <end position="220"/>
    </location>
</feature>
<dbReference type="PANTHER" id="PTHR10587">
    <property type="entry name" value="GLYCOSYL TRANSFERASE-RELATED"/>
    <property type="match status" value="1"/>
</dbReference>
<feature type="non-terminal residue" evidence="5">
    <location>
        <position position="1"/>
    </location>
</feature>
<dbReference type="GO" id="GO:0016810">
    <property type="term" value="F:hydrolase activity, acting on carbon-nitrogen (but not peptide) bonds"/>
    <property type="evidence" value="ECO:0007669"/>
    <property type="project" value="InterPro"/>
</dbReference>
<dbReference type="PANTHER" id="PTHR10587:SF133">
    <property type="entry name" value="CHITIN DEACETYLASE 1-RELATED"/>
    <property type="match status" value="1"/>
</dbReference>
<dbReference type="Proteomes" id="UP000295345">
    <property type="component" value="Unassembled WGS sequence"/>
</dbReference>
<dbReference type="GO" id="GO:0046872">
    <property type="term" value="F:metal ion binding"/>
    <property type="evidence" value="ECO:0007669"/>
    <property type="project" value="UniProtKB-KW"/>
</dbReference>